<name>A0AAV9P9V9_9PEZI</name>
<feature type="transmembrane region" description="Helical" evidence="2">
    <location>
        <begin position="44"/>
        <end position="67"/>
    </location>
</feature>
<dbReference type="RefSeq" id="XP_064659274.1">
    <property type="nucleotide sequence ID" value="XM_064803149.1"/>
</dbReference>
<evidence type="ECO:0000256" key="1">
    <source>
        <dbReference type="SAM" id="MobiDB-lite"/>
    </source>
</evidence>
<gene>
    <name evidence="3" type="ORF">LTR77_005906</name>
</gene>
<organism evidence="3 4">
    <name type="scientific">Saxophila tyrrhenica</name>
    <dbReference type="NCBI Taxonomy" id="1690608"/>
    <lineage>
        <taxon>Eukaryota</taxon>
        <taxon>Fungi</taxon>
        <taxon>Dikarya</taxon>
        <taxon>Ascomycota</taxon>
        <taxon>Pezizomycotina</taxon>
        <taxon>Dothideomycetes</taxon>
        <taxon>Dothideomycetidae</taxon>
        <taxon>Mycosphaerellales</taxon>
        <taxon>Extremaceae</taxon>
        <taxon>Saxophila</taxon>
    </lineage>
</organism>
<feature type="transmembrane region" description="Helical" evidence="2">
    <location>
        <begin position="12"/>
        <end position="32"/>
    </location>
</feature>
<feature type="transmembrane region" description="Helical" evidence="2">
    <location>
        <begin position="79"/>
        <end position="100"/>
    </location>
</feature>
<reference evidence="3 4" key="1">
    <citation type="submission" date="2023-08" db="EMBL/GenBank/DDBJ databases">
        <title>Black Yeasts Isolated from many extreme environments.</title>
        <authorList>
            <person name="Coleine C."/>
            <person name="Stajich J.E."/>
            <person name="Selbmann L."/>
        </authorList>
    </citation>
    <scope>NUCLEOTIDE SEQUENCE [LARGE SCALE GENOMIC DNA]</scope>
    <source>
        <strain evidence="3 4">CCFEE 5935</strain>
    </source>
</reference>
<accession>A0AAV9P9V9</accession>
<comment type="caution">
    <text evidence="3">The sequence shown here is derived from an EMBL/GenBank/DDBJ whole genome shotgun (WGS) entry which is preliminary data.</text>
</comment>
<keyword evidence="4" id="KW-1185">Reference proteome</keyword>
<protein>
    <submittedName>
        <fullName evidence="3">Uncharacterized protein</fullName>
    </submittedName>
</protein>
<dbReference type="Proteomes" id="UP001337655">
    <property type="component" value="Unassembled WGS sequence"/>
</dbReference>
<evidence type="ECO:0000313" key="3">
    <source>
        <dbReference type="EMBL" id="KAK5169928.1"/>
    </source>
</evidence>
<evidence type="ECO:0000256" key="2">
    <source>
        <dbReference type="SAM" id="Phobius"/>
    </source>
</evidence>
<feature type="region of interest" description="Disordered" evidence="1">
    <location>
        <begin position="150"/>
        <end position="201"/>
    </location>
</feature>
<keyword evidence="2" id="KW-0812">Transmembrane</keyword>
<sequence length="217" mass="24339">MWQRLLIAAQDVQLYLYIVWAVADSLVTAGFIHHLHTKLISLRIARWHVISLTARSLAIIVLAIIGITHKDRLTREAQVDVAMAASVCFLVVKAFGSLVFSGTSSTVPYSSRYGTNQSAGRTSIEHPTNSSQERINVVQELYSSDDKLDVMEGPRGVESSRNQRRNSERSMQFRRDERAHITSSARHYIDGEDDASLDSGHSRATIGTYLQRRLRAL</sequence>
<keyword evidence="2" id="KW-1133">Transmembrane helix</keyword>
<dbReference type="EMBL" id="JAVRRT010000008">
    <property type="protein sequence ID" value="KAK5169928.1"/>
    <property type="molecule type" value="Genomic_DNA"/>
</dbReference>
<keyword evidence="2" id="KW-0472">Membrane</keyword>
<evidence type="ECO:0000313" key="4">
    <source>
        <dbReference type="Proteomes" id="UP001337655"/>
    </source>
</evidence>
<dbReference type="AlphaFoldDB" id="A0AAV9P9V9"/>
<proteinExistence type="predicted"/>
<dbReference type="GeneID" id="89927247"/>
<feature type="compositionally biased region" description="Basic and acidic residues" evidence="1">
    <location>
        <begin position="165"/>
        <end position="180"/>
    </location>
</feature>